<evidence type="ECO:0000259" key="1">
    <source>
        <dbReference type="Pfam" id="PF13456"/>
    </source>
</evidence>
<dbReference type="GO" id="GO:0004523">
    <property type="term" value="F:RNA-DNA hybrid ribonuclease activity"/>
    <property type="evidence" value="ECO:0007669"/>
    <property type="project" value="InterPro"/>
</dbReference>
<sequence length="114" mass="12829">MHVSCSSIDPVNSVLEAEAIALKESILQLKRLNYKDVIFCGDSRTLYGFMEKARKQLHLLPGCLEIQPHLDDIQAVALSSYVFKYIRRSDNNVADSLAKRARCNSSPSTISWDL</sequence>
<gene>
    <name evidence="2" type="ORF">ARALYDRAFT_901234</name>
</gene>
<proteinExistence type="predicted"/>
<dbReference type="SUPFAM" id="SSF53098">
    <property type="entry name" value="Ribonuclease H-like"/>
    <property type="match status" value="1"/>
</dbReference>
<dbReference type="Pfam" id="PF13456">
    <property type="entry name" value="RVT_3"/>
    <property type="match status" value="1"/>
</dbReference>
<dbReference type="GO" id="GO:0003676">
    <property type="term" value="F:nucleic acid binding"/>
    <property type="evidence" value="ECO:0007669"/>
    <property type="project" value="InterPro"/>
</dbReference>
<accession>D7LBH0</accession>
<dbReference type="PANTHER" id="PTHR34146">
    <property type="entry name" value="POLYNUCLEOTIDYL TRANSFERASE, RIBONUCLEASE H-LIKE SUPERFAMILY PROTEIN-RELATED"/>
    <property type="match status" value="1"/>
</dbReference>
<evidence type="ECO:0000313" key="2">
    <source>
        <dbReference type="EMBL" id="EFH56964.1"/>
    </source>
</evidence>
<keyword evidence="3" id="KW-1185">Reference proteome</keyword>
<dbReference type="InterPro" id="IPR036397">
    <property type="entry name" value="RNaseH_sf"/>
</dbReference>
<dbReference type="Proteomes" id="UP000008694">
    <property type="component" value="Unassembled WGS sequence"/>
</dbReference>
<dbReference type="PANTHER" id="PTHR34146:SF3">
    <property type="entry name" value="POLYNUCLEOTIDYL TRANSFERASE, RIBONUCLEASE H-LIKE SUPERFAMILY PROTEIN"/>
    <property type="match status" value="1"/>
</dbReference>
<dbReference type="Gene3D" id="3.30.420.10">
    <property type="entry name" value="Ribonuclease H-like superfamily/Ribonuclease H"/>
    <property type="match status" value="1"/>
</dbReference>
<dbReference type="Gramene" id="scaffold_400735.1">
    <property type="protein sequence ID" value="scaffold_400735.1"/>
    <property type="gene ID" value="scaffold_400735.1"/>
</dbReference>
<evidence type="ECO:0000313" key="3">
    <source>
        <dbReference type="Proteomes" id="UP000008694"/>
    </source>
</evidence>
<dbReference type="EMBL" id="GL348716">
    <property type="protein sequence ID" value="EFH56964.1"/>
    <property type="molecule type" value="Genomic_DNA"/>
</dbReference>
<dbReference type="InterPro" id="IPR012337">
    <property type="entry name" value="RNaseH-like_sf"/>
</dbReference>
<dbReference type="HOGENOM" id="CLU_114278_1_0_1"/>
<dbReference type="AlphaFoldDB" id="D7LBH0"/>
<protein>
    <recommendedName>
        <fullName evidence="1">RNase H type-1 domain-containing protein</fullName>
    </recommendedName>
</protein>
<dbReference type="InterPro" id="IPR002156">
    <property type="entry name" value="RNaseH_domain"/>
</dbReference>
<organism evidence="3">
    <name type="scientific">Arabidopsis lyrata subsp. lyrata</name>
    <name type="common">Lyre-leaved rock-cress</name>
    <dbReference type="NCBI Taxonomy" id="81972"/>
    <lineage>
        <taxon>Eukaryota</taxon>
        <taxon>Viridiplantae</taxon>
        <taxon>Streptophyta</taxon>
        <taxon>Embryophyta</taxon>
        <taxon>Tracheophyta</taxon>
        <taxon>Spermatophyta</taxon>
        <taxon>Magnoliopsida</taxon>
        <taxon>eudicotyledons</taxon>
        <taxon>Gunneridae</taxon>
        <taxon>Pentapetalae</taxon>
        <taxon>rosids</taxon>
        <taxon>malvids</taxon>
        <taxon>Brassicales</taxon>
        <taxon>Brassicaceae</taxon>
        <taxon>Camelineae</taxon>
        <taxon>Arabidopsis</taxon>
    </lineage>
</organism>
<name>D7LBH0_ARALL</name>
<feature type="domain" description="RNase H type-1" evidence="1">
    <location>
        <begin position="2"/>
        <end position="101"/>
    </location>
</feature>
<reference evidence="3" key="1">
    <citation type="journal article" date="2011" name="Nat. Genet.">
        <title>The Arabidopsis lyrata genome sequence and the basis of rapid genome size change.</title>
        <authorList>
            <person name="Hu T.T."/>
            <person name="Pattyn P."/>
            <person name="Bakker E.G."/>
            <person name="Cao J."/>
            <person name="Cheng J.-F."/>
            <person name="Clark R.M."/>
            <person name="Fahlgren N."/>
            <person name="Fawcett J.A."/>
            <person name="Grimwood J."/>
            <person name="Gundlach H."/>
            <person name="Haberer G."/>
            <person name="Hollister J.D."/>
            <person name="Ossowski S."/>
            <person name="Ottilar R.P."/>
            <person name="Salamov A.A."/>
            <person name="Schneeberger K."/>
            <person name="Spannagl M."/>
            <person name="Wang X."/>
            <person name="Yang L."/>
            <person name="Nasrallah M.E."/>
            <person name="Bergelson J."/>
            <person name="Carrington J.C."/>
            <person name="Gaut B.S."/>
            <person name="Schmutz J."/>
            <person name="Mayer K.F.X."/>
            <person name="Van de Peer Y."/>
            <person name="Grigoriev I.V."/>
            <person name="Nordborg M."/>
            <person name="Weigel D."/>
            <person name="Guo Y.-L."/>
        </authorList>
    </citation>
    <scope>NUCLEOTIDE SEQUENCE [LARGE SCALE GENOMIC DNA]</scope>
    <source>
        <strain evidence="3">cv. MN47</strain>
    </source>
</reference>